<comment type="caution">
    <text evidence="1">The sequence shown here is derived from an EMBL/GenBank/DDBJ whole genome shotgun (WGS) entry which is preliminary data.</text>
</comment>
<dbReference type="EMBL" id="JAWNGC010000011">
    <property type="protein sequence ID" value="MDY5155553.1"/>
    <property type="molecule type" value="Genomic_DNA"/>
</dbReference>
<gene>
    <name evidence="1" type="primary">casA</name>
    <name evidence="1" type="ORF">R6G80_07460</name>
</gene>
<reference evidence="1" key="1">
    <citation type="submission" date="2023-10" db="EMBL/GenBank/DDBJ databases">
        <title>Whole Genome based description of the genera Actinobaculum and Actinotignum reveals a complex phylogenetic relationship within the species included in the genus Actinotignum.</title>
        <authorList>
            <person name="Jensen C.S."/>
            <person name="Dargis R."/>
            <person name="Kemp M."/>
            <person name="Christensen J.J."/>
        </authorList>
    </citation>
    <scope>NUCLEOTIDE SEQUENCE</scope>
    <source>
        <strain evidence="1">SLA_B511</strain>
    </source>
</reference>
<dbReference type="NCBIfam" id="TIGR02547">
    <property type="entry name" value="casA_cse1"/>
    <property type="match status" value="1"/>
</dbReference>
<dbReference type="Proteomes" id="UP001281731">
    <property type="component" value="Unassembled WGS sequence"/>
</dbReference>
<evidence type="ECO:0000313" key="1">
    <source>
        <dbReference type="EMBL" id="MDY5155553.1"/>
    </source>
</evidence>
<evidence type="ECO:0000313" key="2">
    <source>
        <dbReference type="Proteomes" id="UP001281731"/>
    </source>
</evidence>
<protein>
    <submittedName>
        <fullName evidence="1">Type I-E CRISPR-associated protein Cse1/CasA</fullName>
    </submittedName>
</protein>
<sequence length="547" mass="61843">MTSHCNTDDKTFNLVDDPWILVTMLDGTEQELSLREVCHQLDNIRAISGESPAQAYAVLRIIIIVAWRACLEHVEDVFWDNPSRWWLENLNNPRWLEDLFIDGYLDAWKERFALISSNTPFMQVADLETTNGTRLGIRRLIAEAESDQFTVRAGKALDMLSYPEAARWLIALHAYDYSGIKPGAVGDPRVKGGKGYPIGTGWAGNTGGVVLHGTNLAQTILLNFPPLEDIDPEEDLPSWEREPVTSAAREEEYPDGPADLLTWQSRRVRLINDENAKGITEVIVTNGDRIEIANQFSDHMTAYRWSKNKSTKTNSVFYPRAHAAERTIWKSLEPLLIHSSKAQKPDESDKVPQTVQRLRRFTMDNEFDKTVGVELVGMVYGTQPAVIYNSIHATLAMNLQLLADSDEVTAHTVIYVAQKTVDATVHLGQFSGMLHQAQGKNYSFDAEPTESILFTLQPEFERWLVKITPESNMDQEVSSWFTFIKETVLRKARELMDKAGQGAVIGTVVKNKKSEPERLISVATAYSFLDRRLKETLNLNKERKGEM</sequence>
<dbReference type="RefSeq" id="WP_308807031.1">
    <property type="nucleotide sequence ID" value="NZ_CAMYCL010000030.1"/>
</dbReference>
<dbReference type="InterPro" id="IPR013381">
    <property type="entry name" value="CRISPR-assoc_prot_Cse1"/>
</dbReference>
<dbReference type="AlphaFoldDB" id="A0AAW9HNQ8"/>
<accession>A0AAW9HNQ8</accession>
<organism evidence="1 2">
    <name type="scientific">Actinotignum urinale</name>
    <dbReference type="NCBI Taxonomy" id="190146"/>
    <lineage>
        <taxon>Bacteria</taxon>
        <taxon>Bacillati</taxon>
        <taxon>Actinomycetota</taxon>
        <taxon>Actinomycetes</taxon>
        <taxon>Actinomycetales</taxon>
        <taxon>Actinomycetaceae</taxon>
        <taxon>Actinotignum</taxon>
    </lineage>
</organism>
<dbReference type="Gene3D" id="1.10.132.100">
    <property type="match status" value="1"/>
</dbReference>
<name>A0AAW9HNQ8_9ACTO</name>
<dbReference type="Pfam" id="PF09481">
    <property type="entry name" value="CRISPR_Cse1"/>
    <property type="match status" value="1"/>
</dbReference>
<proteinExistence type="predicted"/>